<protein>
    <recommendedName>
        <fullName evidence="2">Protein FAM221A</fullName>
    </recommendedName>
</protein>
<dbReference type="AlphaFoldDB" id="K3WRI4"/>
<dbReference type="VEuPathDB" id="FungiDB:PYU1_G007562"/>
<evidence type="ECO:0000256" key="1">
    <source>
        <dbReference type="ARBA" id="ARBA00011026"/>
    </source>
</evidence>
<organism evidence="3 4">
    <name type="scientific">Globisporangium ultimum (strain ATCC 200006 / CBS 805.95 / DAOM BR144)</name>
    <name type="common">Pythium ultimum</name>
    <dbReference type="NCBI Taxonomy" id="431595"/>
    <lineage>
        <taxon>Eukaryota</taxon>
        <taxon>Sar</taxon>
        <taxon>Stramenopiles</taxon>
        <taxon>Oomycota</taxon>
        <taxon>Peronosporomycetes</taxon>
        <taxon>Pythiales</taxon>
        <taxon>Pythiaceae</taxon>
        <taxon>Globisporangium</taxon>
    </lineage>
</organism>
<dbReference type="InterPro" id="IPR026755">
    <property type="entry name" value="Fam221a/b"/>
</dbReference>
<reference evidence="3" key="3">
    <citation type="submission" date="2015-02" db="UniProtKB">
        <authorList>
            <consortium name="EnsemblProtists"/>
        </authorList>
    </citation>
    <scope>IDENTIFICATION</scope>
    <source>
        <strain evidence="3">DAOM BR144</strain>
    </source>
</reference>
<name>K3WRI4_GLOUD</name>
<dbReference type="PANTHER" id="PTHR31214">
    <property type="entry name" value="PROTEIN FAM221A-RELATED"/>
    <property type="match status" value="1"/>
</dbReference>
<dbReference type="Proteomes" id="UP000019132">
    <property type="component" value="Unassembled WGS sequence"/>
</dbReference>
<evidence type="ECO:0000313" key="3">
    <source>
        <dbReference type="EnsemblProtists" id="PYU1_T007578"/>
    </source>
</evidence>
<dbReference type="OMA" id="HTWRAKC"/>
<dbReference type="InParanoid" id="K3WRI4"/>
<keyword evidence="4" id="KW-1185">Reference proteome</keyword>
<dbReference type="HOGENOM" id="CLU_1849126_0_0_1"/>
<dbReference type="EnsemblProtists" id="PYU1_T007578">
    <property type="protein sequence ID" value="PYU1_T007578"/>
    <property type="gene ID" value="PYU1_G007562"/>
</dbReference>
<dbReference type="EMBL" id="GL376585">
    <property type="status" value="NOT_ANNOTATED_CDS"/>
    <property type="molecule type" value="Genomic_DNA"/>
</dbReference>
<evidence type="ECO:0000256" key="2">
    <source>
        <dbReference type="ARBA" id="ARBA00039630"/>
    </source>
</evidence>
<dbReference type="STRING" id="431595.K3WRI4"/>
<reference evidence="4" key="2">
    <citation type="submission" date="2010-04" db="EMBL/GenBank/DDBJ databases">
        <authorList>
            <person name="Buell R."/>
            <person name="Hamilton J."/>
            <person name="Hostetler J."/>
        </authorList>
    </citation>
    <scope>NUCLEOTIDE SEQUENCE [LARGE SCALE GENOMIC DNA]</scope>
    <source>
        <strain evidence="4">DAOM:BR144</strain>
    </source>
</reference>
<dbReference type="eggNOG" id="ENOG502S3JT">
    <property type="taxonomic scope" value="Eukaryota"/>
</dbReference>
<comment type="similarity">
    <text evidence="1">Belongs to the FAM221 family.</text>
</comment>
<sequence>MKKLILKWNCRTCKRECIPICEESRCLCGHRYKEHPSTSADPRVKNKVNFREFACTSTKCACASFFYVVAEGAWILRCRCKHKHIDHDPSSKPFHCKKPKCSCSGFDSPWICNCDHPWTDHEQEIVEKEFRPLQLLQEQCEIEELSVVHRTDLFTEPLGL</sequence>
<accession>K3WRI4</accession>
<proteinExistence type="inferred from homology"/>
<dbReference type="Pfam" id="PF14753">
    <property type="entry name" value="FAM221"/>
    <property type="match status" value="1"/>
</dbReference>
<reference evidence="4" key="1">
    <citation type="journal article" date="2010" name="Genome Biol.">
        <title>Genome sequence of the necrotrophic plant pathogen Pythium ultimum reveals original pathogenicity mechanisms and effector repertoire.</title>
        <authorList>
            <person name="Levesque C.A."/>
            <person name="Brouwer H."/>
            <person name="Cano L."/>
            <person name="Hamilton J.P."/>
            <person name="Holt C."/>
            <person name="Huitema E."/>
            <person name="Raffaele S."/>
            <person name="Robideau G.P."/>
            <person name="Thines M."/>
            <person name="Win J."/>
            <person name="Zerillo M.M."/>
            <person name="Beakes G.W."/>
            <person name="Boore J.L."/>
            <person name="Busam D."/>
            <person name="Dumas B."/>
            <person name="Ferriera S."/>
            <person name="Fuerstenberg S.I."/>
            <person name="Gachon C.M."/>
            <person name="Gaulin E."/>
            <person name="Govers F."/>
            <person name="Grenville-Briggs L."/>
            <person name="Horner N."/>
            <person name="Hostetler J."/>
            <person name="Jiang R.H."/>
            <person name="Johnson J."/>
            <person name="Krajaejun T."/>
            <person name="Lin H."/>
            <person name="Meijer H.J."/>
            <person name="Moore B."/>
            <person name="Morris P."/>
            <person name="Phuntmart V."/>
            <person name="Puiu D."/>
            <person name="Shetty J."/>
            <person name="Stajich J.E."/>
            <person name="Tripathy S."/>
            <person name="Wawra S."/>
            <person name="van West P."/>
            <person name="Whitty B.R."/>
            <person name="Coutinho P.M."/>
            <person name="Henrissat B."/>
            <person name="Martin F."/>
            <person name="Thomas P.D."/>
            <person name="Tyler B.M."/>
            <person name="De Vries R.P."/>
            <person name="Kamoun S."/>
            <person name="Yandell M."/>
            <person name="Tisserat N."/>
            <person name="Buell C.R."/>
        </authorList>
    </citation>
    <scope>NUCLEOTIDE SEQUENCE</scope>
    <source>
        <strain evidence="4">DAOM:BR144</strain>
    </source>
</reference>
<dbReference type="PANTHER" id="PTHR31214:SF2">
    <property type="entry name" value="PROTEIN FAM221A"/>
    <property type="match status" value="1"/>
</dbReference>
<evidence type="ECO:0000313" key="4">
    <source>
        <dbReference type="Proteomes" id="UP000019132"/>
    </source>
</evidence>